<reference evidence="6" key="1">
    <citation type="journal article" date="2019" name="Int. J. Syst. Evol. Microbiol.">
        <title>The Global Catalogue of Microorganisms (GCM) 10K type strain sequencing project: providing services to taxonomists for standard genome sequencing and annotation.</title>
        <authorList>
            <consortium name="The Broad Institute Genomics Platform"/>
            <consortium name="The Broad Institute Genome Sequencing Center for Infectious Disease"/>
            <person name="Wu L."/>
            <person name="Ma J."/>
        </authorList>
    </citation>
    <scope>NUCLEOTIDE SEQUENCE [LARGE SCALE GENOMIC DNA]</scope>
    <source>
        <strain evidence="6">CCUG 53903</strain>
    </source>
</reference>
<sequence>MTSRSRHTAAALALLTLAVACSTGDGAPAAAPSGPPASGRAAKDVHVAFVGAAANLNFSQEMMEGAKYAGQELGADVQVVAPPGPDGQAEVGLFQQVVATAKDGVSVMTLNPELFTRPAADAIAKGVPVVAADVPLAKDSGVTTLVSNDNPAAGAMLADAVLTRLPAGKKGTIVLGVPTPGLPVLEARLKGMKERLLAKNPGLEVLGPFDSKQAPDDNYKAWSGLVRAHSGALAFLDAGDPAAFNLPKIKQETSASWLCAAFDLNDAGLAAIKSGQSVGVADPQHWLKGYVATRLLIERALGKREIPKGFWDSGAAMVTEDNVDEVIARQKGPEARAAWYKKLIDEQFADVQGRMKPLS</sequence>
<dbReference type="PANTHER" id="PTHR30036">
    <property type="entry name" value="D-XYLOSE-BINDING PERIPLASMIC PROTEIN"/>
    <property type="match status" value="1"/>
</dbReference>
<evidence type="ECO:0000256" key="3">
    <source>
        <dbReference type="SAM" id="SignalP"/>
    </source>
</evidence>
<dbReference type="InterPro" id="IPR025997">
    <property type="entry name" value="SBP_2_dom"/>
</dbReference>
<dbReference type="InterPro" id="IPR028082">
    <property type="entry name" value="Peripla_BP_I"/>
</dbReference>
<dbReference type="Pfam" id="PF13407">
    <property type="entry name" value="Peripla_BP_4"/>
    <property type="match status" value="1"/>
</dbReference>
<feature type="chain" id="PRO_5045928406" evidence="3">
    <location>
        <begin position="21"/>
        <end position="359"/>
    </location>
</feature>
<dbReference type="Proteomes" id="UP001596058">
    <property type="component" value="Unassembled WGS sequence"/>
</dbReference>
<comment type="subcellular location">
    <subcellularLocation>
        <location evidence="1">Cell envelope</location>
    </subcellularLocation>
</comment>
<keyword evidence="3" id="KW-0732">Signal</keyword>
<comment type="caution">
    <text evidence="5">The sequence shown here is derived from an EMBL/GenBank/DDBJ whole genome shotgun (WGS) entry which is preliminary data.</text>
</comment>
<dbReference type="Gene3D" id="3.40.50.2300">
    <property type="match status" value="2"/>
</dbReference>
<proteinExistence type="inferred from homology"/>
<name>A0ABW1CG56_9ACTN</name>
<dbReference type="EMBL" id="JBHSPA010000011">
    <property type="protein sequence ID" value="MFC5823875.1"/>
    <property type="molecule type" value="Genomic_DNA"/>
</dbReference>
<comment type="similarity">
    <text evidence="2">Belongs to the bacterial solute-binding protein 2 family.</text>
</comment>
<dbReference type="PROSITE" id="PS51257">
    <property type="entry name" value="PROKAR_LIPOPROTEIN"/>
    <property type="match status" value="1"/>
</dbReference>
<dbReference type="InterPro" id="IPR050555">
    <property type="entry name" value="Bact_Solute-Bind_Prot2"/>
</dbReference>
<protein>
    <submittedName>
        <fullName evidence="5">Sugar ABC transporter substrate-binding protein</fullName>
    </submittedName>
</protein>
<evidence type="ECO:0000256" key="2">
    <source>
        <dbReference type="ARBA" id="ARBA00007639"/>
    </source>
</evidence>
<feature type="domain" description="Periplasmic binding protein" evidence="4">
    <location>
        <begin position="47"/>
        <end position="303"/>
    </location>
</feature>
<dbReference type="RefSeq" id="WP_379513405.1">
    <property type="nucleotide sequence ID" value="NZ_JBHSPA010000011.1"/>
</dbReference>
<evidence type="ECO:0000259" key="4">
    <source>
        <dbReference type="Pfam" id="PF13407"/>
    </source>
</evidence>
<evidence type="ECO:0000256" key="1">
    <source>
        <dbReference type="ARBA" id="ARBA00004196"/>
    </source>
</evidence>
<dbReference type="PANTHER" id="PTHR30036:SF7">
    <property type="entry name" value="ABC TRANSPORTER PERIPLASMIC-BINDING PROTEIN YPHF"/>
    <property type="match status" value="1"/>
</dbReference>
<gene>
    <name evidence="5" type="ORF">ACFPZ3_08450</name>
</gene>
<dbReference type="SUPFAM" id="SSF53822">
    <property type="entry name" value="Periplasmic binding protein-like I"/>
    <property type="match status" value="1"/>
</dbReference>
<accession>A0ABW1CG56</accession>
<keyword evidence="6" id="KW-1185">Reference proteome</keyword>
<evidence type="ECO:0000313" key="5">
    <source>
        <dbReference type="EMBL" id="MFC5823875.1"/>
    </source>
</evidence>
<organism evidence="5 6">
    <name type="scientific">Nonomuraea insulae</name>
    <dbReference type="NCBI Taxonomy" id="1616787"/>
    <lineage>
        <taxon>Bacteria</taxon>
        <taxon>Bacillati</taxon>
        <taxon>Actinomycetota</taxon>
        <taxon>Actinomycetes</taxon>
        <taxon>Streptosporangiales</taxon>
        <taxon>Streptosporangiaceae</taxon>
        <taxon>Nonomuraea</taxon>
    </lineage>
</organism>
<evidence type="ECO:0000313" key="6">
    <source>
        <dbReference type="Proteomes" id="UP001596058"/>
    </source>
</evidence>
<feature type="signal peptide" evidence="3">
    <location>
        <begin position="1"/>
        <end position="20"/>
    </location>
</feature>